<keyword evidence="5 6" id="KW-0472">Membrane</keyword>
<keyword evidence="8" id="KW-1185">Reference proteome</keyword>
<dbReference type="HOGENOM" id="CLU_040010_0_0_10"/>
<feature type="transmembrane region" description="Helical" evidence="6">
    <location>
        <begin position="441"/>
        <end position="458"/>
    </location>
</feature>
<feature type="transmembrane region" description="Helical" evidence="6">
    <location>
        <begin position="187"/>
        <end position="206"/>
    </location>
</feature>
<sequence>MKVNQLKAGAFLSYFSLLLSNVITLLYTPFMMNTMGQSQYGLYAAVFNVAGFLGILDFGFGNAIVRYTVSFKSQGRIDKVYSLFGMFLILYSLIGLLAFGAGLGLYFNVTSFFEKSLTLQEIEEARIMIFLMILNVAVSFPLGVFGSIIIAYENFVFQKVVNIIRIVLQPCIMIPLLLMGYKAVAMVVVFTVLNIFCLFLNCWYCFFRLHIRFYFKKLEWGLTREIVNYSFFVFIGIIVDKIYWGSGNFVMASIAGATVAAVYAIVMQLTNYYMNFSLAVSGVFLPKLTKMVTQKQSDSEISDLFVKLGRIQYLVMALILSGFVLFGKSFIYLWVGPGFKDAYLIGLIILIPLTIPLIQNLGITILQARNQQKFRSLVYIVIALLSLAISIPLAKEYGGVGYALGTSFALIVGNIFVMNIYYYKKIHLNIPFFWKEIIRMTFPIVLVAIVSAFLSNLYGEDNWFSLGVKILLYILSYGIVVWKFVMNPYERNLFWSPVQKVFYRYRRS</sequence>
<dbReference type="InterPro" id="IPR002797">
    <property type="entry name" value="Polysacc_synth"/>
</dbReference>
<feature type="transmembrane region" description="Helical" evidence="6">
    <location>
        <begin position="342"/>
        <end position="365"/>
    </location>
</feature>
<dbReference type="EMBL" id="ADMC01000028">
    <property type="protein sequence ID" value="EHP45770.1"/>
    <property type="molecule type" value="Genomic_DNA"/>
</dbReference>
<feature type="transmembrane region" description="Helical" evidence="6">
    <location>
        <begin position="12"/>
        <end position="30"/>
    </location>
</feature>
<evidence type="ECO:0000256" key="5">
    <source>
        <dbReference type="ARBA" id="ARBA00023136"/>
    </source>
</evidence>
<evidence type="ECO:0000313" key="7">
    <source>
        <dbReference type="EMBL" id="EHP45770.1"/>
    </source>
</evidence>
<dbReference type="InterPro" id="IPR050833">
    <property type="entry name" value="Poly_Biosynth_Transport"/>
</dbReference>
<dbReference type="STRING" id="742817.HMPREF9449_02742"/>
<proteinExistence type="predicted"/>
<dbReference type="PATRIC" id="fig|742817.3.peg.2935"/>
<feature type="transmembrane region" description="Helical" evidence="6">
    <location>
        <begin position="226"/>
        <end position="243"/>
    </location>
</feature>
<dbReference type="Proteomes" id="UP000004892">
    <property type="component" value="Unassembled WGS sequence"/>
</dbReference>
<keyword evidence="4 6" id="KW-1133">Transmembrane helix</keyword>
<reference evidence="7 8" key="1">
    <citation type="submission" date="2012-01" db="EMBL/GenBank/DDBJ databases">
        <title>The Genome Sequence of Odoribacter laneus YIT 12061.</title>
        <authorList>
            <consortium name="The Broad Institute Genome Sequencing Platform"/>
            <person name="Earl A."/>
            <person name="Ward D."/>
            <person name="Feldgarden M."/>
            <person name="Gevers D."/>
            <person name="Morotomi M."/>
            <person name="Young S.K."/>
            <person name="Zeng Q."/>
            <person name="Gargeya S."/>
            <person name="Fitzgerald M."/>
            <person name="Haas B."/>
            <person name="Abouelleil A."/>
            <person name="Alvarado L."/>
            <person name="Arachchi H.M."/>
            <person name="Berlin A."/>
            <person name="Chapman S.B."/>
            <person name="Gearin G."/>
            <person name="Goldberg J."/>
            <person name="Griggs A."/>
            <person name="Gujja S."/>
            <person name="Hansen M."/>
            <person name="Heiman D."/>
            <person name="Howarth C."/>
            <person name="Larimer J."/>
            <person name="Lui A."/>
            <person name="MacDonald P.J.P."/>
            <person name="McCowen C."/>
            <person name="Montmayeur A."/>
            <person name="Murphy C."/>
            <person name="Neiman D."/>
            <person name="Pearson M."/>
            <person name="Priest M."/>
            <person name="Roberts A."/>
            <person name="Saif S."/>
            <person name="Shea T."/>
            <person name="Sisk P."/>
            <person name="Stolte C."/>
            <person name="Sykes S."/>
            <person name="Wortman J."/>
            <person name="Nusbaum C."/>
            <person name="Birren B."/>
        </authorList>
    </citation>
    <scope>NUCLEOTIDE SEQUENCE [LARGE SCALE GENOMIC DNA]</scope>
    <source>
        <strain evidence="7 8">YIT 12061</strain>
    </source>
</reference>
<protein>
    <submittedName>
        <fullName evidence="7">Uncharacterized protein</fullName>
    </submittedName>
</protein>
<keyword evidence="3 6" id="KW-0812">Transmembrane</keyword>
<dbReference type="PANTHER" id="PTHR30250">
    <property type="entry name" value="PST FAMILY PREDICTED COLANIC ACID TRANSPORTER"/>
    <property type="match status" value="1"/>
</dbReference>
<comment type="subcellular location">
    <subcellularLocation>
        <location evidence="1">Cell membrane</location>
        <topology evidence="1">Multi-pass membrane protein</topology>
    </subcellularLocation>
</comment>
<evidence type="ECO:0000256" key="4">
    <source>
        <dbReference type="ARBA" id="ARBA00022989"/>
    </source>
</evidence>
<dbReference type="eggNOG" id="COG2244">
    <property type="taxonomic scope" value="Bacteria"/>
</dbReference>
<evidence type="ECO:0000256" key="3">
    <source>
        <dbReference type="ARBA" id="ARBA00022692"/>
    </source>
</evidence>
<feature type="transmembrane region" description="Helical" evidence="6">
    <location>
        <begin position="81"/>
        <end position="107"/>
    </location>
</feature>
<organism evidence="7 8">
    <name type="scientific">Odoribacter laneus YIT 12061</name>
    <dbReference type="NCBI Taxonomy" id="742817"/>
    <lineage>
        <taxon>Bacteria</taxon>
        <taxon>Pseudomonadati</taxon>
        <taxon>Bacteroidota</taxon>
        <taxon>Bacteroidia</taxon>
        <taxon>Bacteroidales</taxon>
        <taxon>Odoribacteraceae</taxon>
        <taxon>Odoribacter</taxon>
    </lineage>
</organism>
<dbReference type="Pfam" id="PF01943">
    <property type="entry name" value="Polysacc_synt"/>
    <property type="match status" value="1"/>
</dbReference>
<dbReference type="PANTHER" id="PTHR30250:SF26">
    <property type="entry name" value="PSMA PROTEIN"/>
    <property type="match status" value="1"/>
</dbReference>
<keyword evidence="2" id="KW-1003">Cell membrane</keyword>
<name>H1DKF6_9BACT</name>
<feature type="transmembrane region" description="Helical" evidence="6">
    <location>
        <begin position="400"/>
        <end position="421"/>
    </location>
</feature>
<comment type="caution">
    <text evidence="7">The sequence shown here is derived from an EMBL/GenBank/DDBJ whole genome shotgun (WGS) entry which is preliminary data.</text>
</comment>
<evidence type="ECO:0000256" key="2">
    <source>
        <dbReference type="ARBA" id="ARBA00022475"/>
    </source>
</evidence>
<dbReference type="AlphaFoldDB" id="H1DKF6"/>
<dbReference type="RefSeq" id="WP_009137886.1">
    <property type="nucleotide sequence ID" value="NZ_JH594597.1"/>
</dbReference>
<dbReference type="GeneID" id="98070271"/>
<evidence type="ECO:0000256" key="1">
    <source>
        <dbReference type="ARBA" id="ARBA00004651"/>
    </source>
</evidence>
<evidence type="ECO:0000313" key="8">
    <source>
        <dbReference type="Proteomes" id="UP000004892"/>
    </source>
</evidence>
<feature type="transmembrane region" description="Helical" evidence="6">
    <location>
        <begin position="42"/>
        <end position="69"/>
    </location>
</feature>
<evidence type="ECO:0000256" key="6">
    <source>
        <dbReference type="SAM" id="Phobius"/>
    </source>
</evidence>
<feature type="transmembrane region" description="Helical" evidence="6">
    <location>
        <begin position="377"/>
        <end position="394"/>
    </location>
</feature>
<feature type="transmembrane region" description="Helical" evidence="6">
    <location>
        <begin position="313"/>
        <end position="336"/>
    </location>
</feature>
<accession>H1DKF6</accession>
<feature type="transmembrane region" description="Helical" evidence="6">
    <location>
        <begin position="127"/>
        <end position="151"/>
    </location>
</feature>
<feature type="transmembrane region" description="Helical" evidence="6">
    <location>
        <begin position="464"/>
        <end position="485"/>
    </location>
</feature>
<feature type="transmembrane region" description="Helical" evidence="6">
    <location>
        <begin position="249"/>
        <end position="266"/>
    </location>
</feature>
<feature type="transmembrane region" description="Helical" evidence="6">
    <location>
        <begin position="163"/>
        <end position="181"/>
    </location>
</feature>
<gene>
    <name evidence="7" type="ORF">HMPREF9449_02742</name>
</gene>
<dbReference type="GO" id="GO:0005886">
    <property type="term" value="C:plasma membrane"/>
    <property type="evidence" value="ECO:0007669"/>
    <property type="project" value="UniProtKB-SubCell"/>
</dbReference>